<sequence length="103" mass="11449">MASLRSLVASLANSQELARRTVSVTRPAQEQLAVPNCSAKPRSPEKLILEVSSKWFISEAEDKVVLGFSLEMAIELESGLQSLSQGDGDYYIGEKGSELWFWW</sequence>
<gene>
    <name evidence="1" type="ORF">JI62_15055</name>
</gene>
<evidence type="ECO:0000313" key="2">
    <source>
        <dbReference type="Proteomes" id="UP000197334"/>
    </source>
</evidence>
<evidence type="ECO:0000313" key="1">
    <source>
        <dbReference type="EMBL" id="OWV28953.1"/>
    </source>
</evidence>
<organism evidence="1 2">
    <name type="scientific">Halomonas campaniensis</name>
    <dbReference type="NCBI Taxonomy" id="213554"/>
    <lineage>
        <taxon>Bacteria</taxon>
        <taxon>Pseudomonadati</taxon>
        <taxon>Pseudomonadota</taxon>
        <taxon>Gammaproteobacteria</taxon>
        <taxon>Oceanospirillales</taxon>
        <taxon>Halomonadaceae</taxon>
        <taxon>Halomonas</taxon>
    </lineage>
</organism>
<proteinExistence type="predicted"/>
<comment type="caution">
    <text evidence="1">The sequence shown here is derived from an EMBL/GenBank/DDBJ whole genome shotgun (WGS) entry which is preliminary data.</text>
</comment>
<name>A0A246RXR2_9GAMM</name>
<keyword evidence="2" id="KW-1185">Reference proteome</keyword>
<protein>
    <submittedName>
        <fullName evidence="1">Uncharacterized protein</fullName>
    </submittedName>
</protein>
<dbReference type="EMBL" id="JPUA01000034">
    <property type="protein sequence ID" value="OWV28953.1"/>
    <property type="molecule type" value="Genomic_DNA"/>
</dbReference>
<accession>A0A246RXR2</accession>
<reference evidence="1 2" key="1">
    <citation type="submission" date="2014-08" db="EMBL/GenBank/DDBJ databases">
        <title>Draft genome sequence of a novel L-asparaginase producing marine bacterium, Halomonas campaniensis.</title>
        <authorList>
            <person name="Sundarakrishnan B."/>
            <person name="Moushumi Priya A."/>
            <person name="Raman G."/>
            <person name="Sakthivel N."/>
            <person name="Park S."/>
            <person name="Jayachandran S."/>
        </authorList>
    </citation>
    <scope>NUCLEOTIDE SEQUENCE [LARGE SCALE GENOMIC DNA]</scope>
    <source>
        <strain evidence="1 2">SK03</strain>
    </source>
</reference>
<dbReference type="Proteomes" id="UP000197334">
    <property type="component" value="Unassembled WGS sequence"/>
</dbReference>
<dbReference type="AlphaFoldDB" id="A0A246RXR2"/>